<sequence>MSCGIMDQFISCMGKEDSALLIDYRWLETKLVNLASTKPDGGDEIIHVVSEIERCLKATDAIVDGDLELFGRLMYQSHVSLRDLYAVSCPELDELVDISIQCKGVYGSRMTGEDLEGALWF</sequence>
<gene>
    <name evidence="4" type="ORF">AFUS01_LOCUS25978</name>
</gene>
<comment type="caution">
    <text evidence="4">The sequence shown here is derived from an EMBL/GenBank/DDBJ whole genome shotgun (WGS) entry which is preliminary data.</text>
</comment>
<dbReference type="AlphaFoldDB" id="A0A8J2KIU2"/>
<accession>A0A8J2KIU2</accession>
<dbReference type="PANTHER" id="PTHR10457:SF7">
    <property type="entry name" value="GALACTOKINASE-RELATED"/>
    <property type="match status" value="1"/>
</dbReference>
<dbReference type="GO" id="GO:0006012">
    <property type="term" value="P:galactose metabolic process"/>
    <property type="evidence" value="ECO:0007669"/>
    <property type="project" value="TreeGrafter"/>
</dbReference>
<evidence type="ECO:0000313" key="5">
    <source>
        <dbReference type="Proteomes" id="UP000708208"/>
    </source>
</evidence>
<dbReference type="InterPro" id="IPR013750">
    <property type="entry name" value="GHMP_kinase_C_dom"/>
</dbReference>
<proteinExistence type="predicted"/>
<dbReference type="GO" id="GO:0005524">
    <property type="term" value="F:ATP binding"/>
    <property type="evidence" value="ECO:0007669"/>
    <property type="project" value="UniProtKB-KW"/>
</dbReference>
<evidence type="ECO:0000256" key="2">
    <source>
        <dbReference type="ARBA" id="ARBA00022840"/>
    </source>
</evidence>
<dbReference type="GO" id="GO:0005829">
    <property type="term" value="C:cytosol"/>
    <property type="evidence" value="ECO:0007669"/>
    <property type="project" value="TreeGrafter"/>
</dbReference>
<dbReference type="OrthoDB" id="275179at2759"/>
<organism evidence="4 5">
    <name type="scientific">Allacma fusca</name>
    <dbReference type="NCBI Taxonomy" id="39272"/>
    <lineage>
        <taxon>Eukaryota</taxon>
        <taxon>Metazoa</taxon>
        <taxon>Ecdysozoa</taxon>
        <taxon>Arthropoda</taxon>
        <taxon>Hexapoda</taxon>
        <taxon>Collembola</taxon>
        <taxon>Symphypleona</taxon>
        <taxon>Sminthuridae</taxon>
        <taxon>Allacma</taxon>
    </lineage>
</organism>
<keyword evidence="2" id="KW-0067">ATP-binding</keyword>
<name>A0A8J2KIU2_9HEXA</name>
<evidence type="ECO:0000313" key="4">
    <source>
        <dbReference type="EMBL" id="CAG7815285.1"/>
    </source>
</evidence>
<protein>
    <recommendedName>
        <fullName evidence="3">GHMP kinase C-terminal domain-containing protein</fullName>
    </recommendedName>
</protein>
<dbReference type="Proteomes" id="UP000708208">
    <property type="component" value="Unassembled WGS sequence"/>
</dbReference>
<keyword evidence="5" id="KW-1185">Reference proteome</keyword>
<dbReference type="PANTHER" id="PTHR10457">
    <property type="entry name" value="MEVALONATE KINASE/GALACTOKINASE"/>
    <property type="match status" value="1"/>
</dbReference>
<reference evidence="4" key="1">
    <citation type="submission" date="2021-06" db="EMBL/GenBank/DDBJ databases">
        <authorList>
            <person name="Hodson N. C."/>
            <person name="Mongue J. A."/>
            <person name="Jaron S. K."/>
        </authorList>
    </citation>
    <scope>NUCLEOTIDE SEQUENCE</scope>
</reference>
<feature type="domain" description="GHMP kinase C-terminal" evidence="3">
    <location>
        <begin position="60"/>
        <end position="112"/>
    </location>
</feature>
<evidence type="ECO:0000256" key="1">
    <source>
        <dbReference type="ARBA" id="ARBA00022741"/>
    </source>
</evidence>
<keyword evidence="1" id="KW-0547">Nucleotide-binding</keyword>
<dbReference type="GO" id="GO:0004335">
    <property type="term" value="F:galactokinase activity"/>
    <property type="evidence" value="ECO:0007669"/>
    <property type="project" value="TreeGrafter"/>
</dbReference>
<dbReference type="Pfam" id="PF08544">
    <property type="entry name" value="GHMP_kinases_C"/>
    <property type="match status" value="1"/>
</dbReference>
<dbReference type="EMBL" id="CAJVCH010341108">
    <property type="protein sequence ID" value="CAG7815285.1"/>
    <property type="molecule type" value="Genomic_DNA"/>
</dbReference>
<evidence type="ECO:0000259" key="3">
    <source>
        <dbReference type="Pfam" id="PF08544"/>
    </source>
</evidence>